<dbReference type="GO" id="GO:0000398">
    <property type="term" value="P:mRNA splicing, via spliceosome"/>
    <property type="evidence" value="ECO:0007669"/>
    <property type="project" value="TreeGrafter"/>
</dbReference>
<evidence type="ECO:0000313" key="3">
    <source>
        <dbReference type="EMBL" id="CAE5964662.1"/>
    </source>
</evidence>
<feature type="region of interest" description="Disordered" evidence="2">
    <location>
        <begin position="161"/>
        <end position="214"/>
    </location>
</feature>
<keyword evidence="4" id="KW-1185">Reference proteome</keyword>
<protein>
    <submittedName>
        <fullName evidence="3">Uncharacterized protein</fullName>
    </submittedName>
</protein>
<proteinExistence type="predicted"/>
<feature type="region of interest" description="Disordered" evidence="2">
    <location>
        <begin position="1"/>
        <end position="24"/>
    </location>
</feature>
<dbReference type="SUPFAM" id="SSF54928">
    <property type="entry name" value="RNA-binding domain, RBD"/>
    <property type="match status" value="1"/>
</dbReference>
<gene>
    <name evidence="3" type="ORF">AARE701A_LOCUS5822</name>
</gene>
<dbReference type="InterPro" id="IPR035979">
    <property type="entry name" value="RBD_domain_sf"/>
</dbReference>
<evidence type="ECO:0000313" key="4">
    <source>
        <dbReference type="Proteomes" id="UP000682877"/>
    </source>
</evidence>
<accession>A0A8S1ZU22</accession>
<dbReference type="GO" id="GO:0005737">
    <property type="term" value="C:cytoplasm"/>
    <property type="evidence" value="ECO:0007669"/>
    <property type="project" value="TreeGrafter"/>
</dbReference>
<name>A0A8S1ZU22_ARAAE</name>
<dbReference type="PANTHER" id="PTHR15481">
    <property type="entry name" value="RIBONUCLEIC ACID BINDING PROTEIN S1"/>
    <property type="match status" value="1"/>
</dbReference>
<dbReference type="PANTHER" id="PTHR15481:SF0">
    <property type="entry name" value="LD23870P-RELATED"/>
    <property type="match status" value="1"/>
</dbReference>
<organism evidence="3 4">
    <name type="scientific">Arabidopsis arenosa</name>
    <name type="common">Sand rock-cress</name>
    <name type="synonym">Cardaminopsis arenosa</name>
    <dbReference type="NCBI Taxonomy" id="38785"/>
    <lineage>
        <taxon>Eukaryota</taxon>
        <taxon>Viridiplantae</taxon>
        <taxon>Streptophyta</taxon>
        <taxon>Embryophyta</taxon>
        <taxon>Tracheophyta</taxon>
        <taxon>Spermatophyta</taxon>
        <taxon>Magnoliopsida</taxon>
        <taxon>eudicotyledons</taxon>
        <taxon>Gunneridae</taxon>
        <taxon>Pentapetalae</taxon>
        <taxon>rosids</taxon>
        <taxon>malvids</taxon>
        <taxon>Brassicales</taxon>
        <taxon>Brassicaceae</taxon>
        <taxon>Camelineae</taxon>
        <taxon>Arabidopsis</taxon>
    </lineage>
</organism>
<evidence type="ECO:0000256" key="1">
    <source>
        <dbReference type="ARBA" id="ARBA00022884"/>
    </source>
</evidence>
<sequence>MATSASASSSSPRSSLGSSLSWSVSRSRYRSISPSSACSSTTCHRKKGNFGEIIHVELAIDRAVDLPIGDAYVEFKARADAEKPQLYMDGGDAKKSDNVGADIEKDDNHLCLGLVDQPDAGQYPLLEATHKAVSVTSKGGFPSRDPWQSCSKTFSSKVASKAATQSKKKISNLQKGRGSAGRRRGSSSYSSSPSPHKAPRKLSKSHSPEEVRLF</sequence>
<dbReference type="EMBL" id="LR999452">
    <property type="protein sequence ID" value="CAE5964662.1"/>
    <property type="molecule type" value="Genomic_DNA"/>
</dbReference>
<dbReference type="GO" id="GO:0003723">
    <property type="term" value="F:RNA binding"/>
    <property type="evidence" value="ECO:0007669"/>
    <property type="project" value="UniProtKB-KW"/>
</dbReference>
<dbReference type="GO" id="GO:0061574">
    <property type="term" value="C:ASAP complex"/>
    <property type="evidence" value="ECO:0007669"/>
    <property type="project" value="TreeGrafter"/>
</dbReference>
<keyword evidence="1" id="KW-0694">RNA-binding</keyword>
<dbReference type="Proteomes" id="UP000682877">
    <property type="component" value="Chromosome 2"/>
</dbReference>
<reference evidence="3" key="1">
    <citation type="submission" date="2021-01" db="EMBL/GenBank/DDBJ databases">
        <authorList>
            <person name="Bezrukov I."/>
        </authorList>
    </citation>
    <scope>NUCLEOTIDE SEQUENCE</scope>
</reference>
<dbReference type="AlphaFoldDB" id="A0A8S1ZU22"/>
<evidence type="ECO:0000256" key="2">
    <source>
        <dbReference type="SAM" id="MobiDB-lite"/>
    </source>
</evidence>
<dbReference type="GO" id="GO:0005654">
    <property type="term" value="C:nucleoplasm"/>
    <property type="evidence" value="ECO:0007669"/>
    <property type="project" value="TreeGrafter"/>
</dbReference>